<evidence type="ECO:0000259" key="1">
    <source>
        <dbReference type="Pfam" id="PF11181"/>
    </source>
</evidence>
<dbReference type="EMBL" id="MAMP01000024">
    <property type="protein sequence ID" value="OES43866.1"/>
    <property type="molecule type" value="Genomic_DNA"/>
</dbReference>
<protein>
    <submittedName>
        <fullName evidence="2">General stress protein</fullName>
    </submittedName>
</protein>
<evidence type="ECO:0000313" key="3">
    <source>
        <dbReference type="Proteomes" id="UP000095658"/>
    </source>
</evidence>
<comment type="caution">
    <text evidence="2">The sequence shown here is derived from an EMBL/GenBank/DDBJ whole genome shotgun (WGS) entry which is preliminary data.</text>
</comment>
<dbReference type="STRING" id="1714016.BA724_12290"/>
<dbReference type="AlphaFoldDB" id="A0A1E7DLA5"/>
<accession>A0A1E7DLA5</accession>
<reference evidence="2 3" key="1">
    <citation type="submission" date="2016-06" db="EMBL/GenBank/DDBJ databases">
        <title>Domibacillus iocasae genome sequencing.</title>
        <authorList>
            <person name="Verma A."/>
            <person name="Pal Y."/>
            <person name="Ojha A.K."/>
            <person name="Krishnamurthi S."/>
        </authorList>
    </citation>
    <scope>NUCLEOTIDE SEQUENCE [LARGE SCALE GENOMIC DNA]</scope>
    <source>
        <strain evidence="2 3">DSM 29979</strain>
    </source>
</reference>
<dbReference type="RefSeq" id="WP_069939644.1">
    <property type="nucleotide sequence ID" value="NZ_MAMP01000024.1"/>
</dbReference>
<dbReference type="OrthoDB" id="2353304at2"/>
<dbReference type="Pfam" id="PF11181">
    <property type="entry name" value="YflT"/>
    <property type="match status" value="1"/>
</dbReference>
<keyword evidence="3" id="KW-1185">Reference proteome</keyword>
<dbReference type="InterPro" id="IPR025889">
    <property type="entry name" value="GSP17M-like_dom"/>
</dbReference>
<name>A0A1E7DLA5_9BACI</name>
<proteinExistence type="predicted"/>
<sequence length="111" mass="12297">MTLVKEYSTVEEAVQGANLLYSKGVMDEEVYVLAHERDVTNEVADRSKAEKIGMDETGAGTAMKNLFRSTGDTLRAKMEEVGLSPAEAQKYEERLDNGKILLLSKNDQVIL</sequence>
<gene>
    <name evidence="2" type="ORF">BA724_12290</name>
</gene>
<evidence type="ECO:0000313" key="2">
    <source>
        <dbReference type="EMBL" id="OES43866.1"/>
    </source>
</evidence>
<organism evidence="2 3">
    <name type="scientific">Domibacillus iocasae</name>
    <dbReference type="NCBI Taxonomy" id="1714016"/>
    <lineage>
        <taxon>Bacteria</taxon>
        <taxon>Bacillati</taxon>
        <taxon>Bacillota</taxon>
        <taxon>Bacilli</taxon>
        <taxon>Bacillales</taxon>
        <taxon>Bacillaceae</taxon>
        <taxon>Domibacillus</taxon>
    </lineage>
</organism>
<feature type="domain" description="General stress protein 17M-like" evidence="1">
    <location>
        <begin position="3"/>
        <end position="98"/>
    </location>
</feature>
<dbReference type="Proteomes" id="UP000095658">
    <property type="component" value="Unassembled WGS sequence"/>
</dbReference>